<dbReference type="PANTHER" id="PTHR35936">
    <property type="entry name" value="MEMBRANE-BOUND LYTIC MUREIN TRANSGLYCOSYLASE F"/>
    <property type="match status" value="1"/>
</dbReference>
<dbReference type="InterPro" id="IPR001638">
    <property type="entry name" value="Solute-binding_3/MltF_N"/>
</dbReference>
<protein>
    <submittedName>
        <fullName evidence="3">Transporter substrate-binding domain-containing protein</fullName>
    </submittedName>
</protein>
<evidence type="ECO:0000313" key="3">
    <source>
        <dbReference type="EMBL" id="MDG0817822.1"/>
    </source>
</evidence>
<keyword evidence="1" id="KW-0732">Signal</keyword>
<keyword evidence="4" id="KW-1185">Reference proteome</keyword>
<dbReference type="Pfam" id="PF00497">
    <property type="entry name" value="SBP_bac_3"/>
    <property type="match status" value="1"/>
</dbReference>
<accession>A0ABT6DLR2</accession>
<dbReference type="Proteomes" id="UP001152321">
    <property type="component" value="Unassembled WGS sequence"/>
</dbReference>
<reference evidence="3" key="1">
    <citation type="submission" date="2022-08" db="EMBL/GenBank/DDBJ databases">
        <title>Novel Bdellovibrio Species Isolated from Svalbard: Designation Bdellovibrio svalbardensis.</title>
        <authorList>
            <person name="Mitchell R.J."/>
            <person name="Choi S.Y."/>
        </authorList>
    </citation>
    <scope>NUCLEOTIDE SEQUENCE</scope>
    <source>
        <strain evidence="3">PAP01</strain>
    </source>
</reference>
<evidence type="ECO:0000256" key="1">
    <source>
        <dbReference type="ARBA" id="ARBA00022729"/>
    </source>
</evidence>
<proteinExistence type="predicted"/>
<comment type="caution">
    <text evidence="3">The sequence shown here is derived from an EMBL/GenBank/DDBJ whole genome shotgun (WGS) entry which is preliminary data.</text>
</comment>
<name>A0ABT6DLR2_9BACT</name>
<dbReference type="SUPFAM" id="SSF53850">
    <property type="entry name" value="Periplasmic binding protein-like II"/>
    <property type="match status" value="1"/>
</dbReference>
<feature type="domain" description="Solute-binding protein family 3/N-terminal" evidence="2">
    <location>
        <begin position="25"/>
        <end position="246"/>
    </location>
</feature>
<evidence type="ECO:0000259" key="2">
    <source>
        <dbReference type="Pfam" id="PF00497"/>
    </source>
</evidence>
<sequence>MRTILFVSFLFFSQLAFAKIKVRITTGEWPPYISNSLDNKGLLAQITTEAFAQKDVAVQLGFFPWARTNELSKSGEWDGTIAYARLKEREKYYLFSDPIYVGRYVLFYLKTHPFNWTQYSDLKNIPMASTRGFGGMGDRFIQAEKDGLIKVERLTSDIQSFNMLRTGRVQAVPSDLEVGYVLLQKIYGKDVQLFAHHPLAIQVSEYHLVISKKVKDPQNLIDTFNDGLKKLRHSGRYNEIIRSWYAKPIYQNAVPSHYLTVPK</sequence>
<dbReference type="PANTHER" id="PTHR35936:SF25">
    <property type="entry name" value="ABC TRANSPORTER SUBSTRATE-BINDING PROTEIN"/>
    <property type="match status" value="1"/>
</dbReference>
<evidence type="ECO:0000313" key="4">
    <source>
        <dbReference type="Proteomes" id="UP001152321"/>
    </source>
</evidence>
<dbReference type="RefSeq" id="WP_277579293.1">
    <property type="nucleotide sequence ID" value="NZ_JANRMI010000004.1"/>
</dbReference>
<gene>
    <name evidence="3" type="ORF">NWE73_15680</name>
</gene>
<dbReference type="Gene3D" id="3.40.190.10">
    <property type="entry name" value="Periplasmic binding protein-like II"/>
    <property type="match status" value="2"/>
</dbReference>
<organism evidence="3 4">
    <name type="scientific">Bdellovibrio svalbardensis</name>
    <dbReference type="NCBI Taxonomy" id="2972972"/>
    <lineage>
        <taxon>Bacteria</taxon>
        <taxon>Pseudomonadati</taxon>
        <taxon>Bdellovibrionota</taxon>
        <taxon>Bdellovibrionia</taxon>
        <taxon>Bdellovibrionales</taxon>
        <taxon>Pseudobdellovibrionaceae</taxon>
        <taxon>Bdellovibrio</taxon>
    </lineage>
</organism>
<dbReference type="EMBL" id="JANRMI010000004">
    <property type="protein sequence ID" value="MDG0817822.1"/>
    <property type="molecule type" value="Genomic_DNA"/>
</dbReference>